<evidence type="ECO:0000313" key="2">
    <source>
        <dbReference type="Proteomes" id="UP000184334"/>
    </source>
</evidence>
<dbReference type="InterPro" id="IPR052896">
    <property type="entry name" value="GGT-like_enzyme"/>
</dbReference>
<dbReference type="AlphaFoldDB" id="A0A1M4W3Y4"/>
<accession>A0A1M4W3Y4</accession>
<dbReference type="InterPro" id="IPR029055">
    <property type="entry name" value="Ntn_hydrolases_N"/>
</dbReference>
<dbReference type="RefSeq" id="WP_072864218.1">
    <property type="nucleotide sequence ID" value="NZ_FQUI01000014.1"/>
</dbReference>
<dbReference type="Gene3D" id="1.10.246.130">
    <property type="match status" value="1"/>
</dbReference>
<dbReference type="InterPro" id="IPR043138">
    <property type="entry name" value="GGT_lsub"/>
</dbReference>
<dbReference type="InterPro" id="IPR043137">
    <property type="entry name" value="GGT_ssub_C"/>
</dbReference>
<gene>
    <name evidence="1" type="ORF">SAMN02745164_01075</name>
</gene>
<organism evidence="1 2">
    <name type="scientific">Marinitoga hydrogenitolerans (strain DSM 16785 / JCM 12826 / AT1271)</name>
    <dbReference type="NCBI Taxonomy" id="1122195"/>
    <lineage>
        <taxon>Bacteria</taxon>
        <taxon>Thermotogati</taxon>
        <taxon>Thermotogota</taxon>
        <taxon>Thermotogae</taxon>
        <taxon>Petrotogales</taxon>
        <taxon>Petrotogaceae</taxon>
        <taxon>Marinitoga</taxon>
    </lineage>
</organism>
<name>A0A1M4W3Y4_MARH1</name>
<protein>
    <submittedName>
        <fullName evidence="1">Gamma-glutamyltransferase 2. Threonine peptidase. MEROPS family T03</fullName>
    </submittedName>
</protein>
<dbReference type="PANTHER" id="PTHR43881:SF1">
    <property type="entry name" value="GAMMA-GLUTAMYLTRANSPEPTIDASE (AFU_ORTHOLOGUE AFUA_4G13580)"/>
    <property type="match status" value="1"/>
</dbReference>
<evidence type="ECO:0000313" key="1">
    <source>
        <dbReference type="EMBL" id="SHE75860.1"/>
    </source>
</evidence>
<reference evidence="1" key="1">
    <citation type="submission" date="2016-11" db="EMBL/GenBank/DDBJ databases">
        <authorList>
            <person name="Varghese N."/>
            <person name="Submissions S."/>
        </authorList>
    </citation>
    <scope>NUCLEOTIDE SEQUENCE [LARGE SCALE GENOMIC DNA]</scope>
    <source>
        <strain evidence="1">DSM 16785</strain>
    </source>
</reference>
<dbReference type="GO" id="GO:0016740">
    <property type="term" value="F:transferase activity"/>
    <property type="evidence" value="ECO:0007669"/>
    <property type="project" value="UniProtKB-KW"/>
</dbReference>
<dbReference type="STRING" id="1122195.SAMN02745164_01075"/>
<comment type="caution">
    <text evidence="1">The sequence shown here is derived from an EMBL/GenBank/DDBJ whole genome shotgun (WGS) entry which is preliminary data.</text>
</comment>
<dbReference type="Proteomes" id="UP000184334">
    <property type="component" value="Unassembled WGS sequence"/>
</dbReference>
<dbReference type="Gene3D" id="3.60.20.40">
    <property type="match status" value="1"/>
</dbReference>
<dbReference type="OrthoDB" id="9781342at2"/>
<dbReference type="Pfam" id="PF01019">
    <property type="entry name" value="G_glu_transpept"/>
    <property type="match status" value="1"/>
</dbReference>
<dbReference type="PRINTS" id="PR01210">
    <property type="entry name" value="GGTRANSPTASE"/>
</dbReference>
<sequence length="530" mass="59833">MNFDYLEYPYSSKRTCLFAKNGVVATSEPLAAQAGLDILKKGGNAIDAAIATAAALTVVEPTSNGIGSDNFAIIWYNGKLYGMNSSGYSPKKLSIKELHKRGINEIKPHSWEAVTVPGTPAGWNLIWKNFGKLEFNILFEPAIKYANEGYPVSPTVSFYWNRANKIYKQKLKGEIFKYWFETFGYDAPKPGQIVKLPFHAKTFELIANSNSKEFYYGSLTDKIVKFSKKYNGYFDYEDFEDFKNNLVEPIKTNYNGYDIWELPPNVQGIITLMALNIFKNLNYSNEYEFYHNSIEALKLAFIDGKEYITDISKMNIKIEEMLSEKYAKQRSNLISSIAIDPKPGEIPMSNTVYLATADKWGNMVSFIQSNYMGFGSGIVVPETGIALQNRGHSFSLDEKHINFLEPRKKPYHTIIPGFITKGAMPIGPFGVMGGFMQPQGHLQVVLNMIDKNLNPQAALDAPRWQWIEGKKILVEKDFPSHIAEKLERHGHNINVLLNPGPFGRGQIIIKEKDVYVAGTEKRADGYIAVY</sequence>
<dbReference type="EMBL" id="FQUI01000014">
    <property type="protein sequence ID" value="SHE75860.1"/>
    <property type="molecule type" value="Genomic_DNA"/>
</dbReference>
<dbReference type="PANTHER" id="PTHR43881">
    <property type="entry name" value="GAMMA-GLUTAMYLTRANSPEPTIDASE (AFU_ORTHOLOGUE AFUA_4G13580)"/>
    <property type="match status" value="1"/>
</dbReference>
<proteinExistence type="predicted"/>
<keyword evidence="2" id="KW-1185">Reference proteome</keyword>
<dbReference type="SUPFAM" id="SSF56235">
    <property type="entry name" value="N-terminal nucleophile aminohydrolases (Ntn hydrolases)"/>
    <property type="match status" value="1"/>
</dbReference>